<keyword evidence="10" id="KW-1185">Reference proteome</keyword>
<dbReference type="CTD" id="8231263"/>
<dbReference type="EnsemblMetazoa" id="PHUM074050-RA">
    <property type="protein sequence ID" value="PHUM074050-PA"/>
    <property type="gene ID" value="PHUM074050"/>
</dbReference>
<evidence type="ECO:0000313" key="10">
    <source>
        <dbReference type="Proteomes" id="UP000009046"/>
    </source>
</evidence>
<dbReference type="Pfam" id="PF02221">
    <property type="entry name" value="E1_DerP2_DerF2"/>
    <property type="match status" value="1"/>
</dbReference>
<dbReference type="GO" id="GO:0032934">
    <property type="term" value="F:sterol binding"/>
    <property type="evidence" value="ECO:0007669"/>
    <property type="project" value="InterPro"/>
</dbReference>
<dbReference type="OrthoDB" id="6332846at2759"/>
<dbReference type="InParanoid" id="E0VBV8"/>
<dbReference type="PANTHER" id="PTHR11306">
    <property type="entry name" value="NIEMANN PICK TYPE C2 PROTEIN NPC2-RELATED"/>
    <property type="match status" value="1"/>
</dbReference>
<dbReference type="CDD" id="cd00916">
    <property type="entry name" value="Npc2_like"/>
    <property type="match status" value="1"/>
</dbReference>
<evidence type="ECO:0000256" key="3">
    <source>
        <dbReference type="ARBA" id="ARBA00022525"/>
    </source>
</evidence>
<reference evidence="8" key="1">
    <citation type="submission" date="2007-04" db="EMBL/GenBank/DDBJ databases">
        <title>Annotation of Pediculus humanus corporis strain USDA.</title>
        <authorList>
            <person name="Kirkness E."/>
            <person name="Hannick L."/>
            <person name="Hass B."/>
            <person name="Bruggner R."/>
            <person name="Lawson D."/>
            <person name="Bidwell S."/>
            <person name="Joardar V."/>
            <person name="Caler E."/>
            <person name="Walenz B."/>
            <person name="Inman J."/>
            <person name="Schobel S."/>
            <person name="Galinsky K."/>
            <person name="Amedeo P."/>
            <person name="Strausberg R."/>
        </authorList>
    </citation>
    <scope>NUCLEOTIDE SEQUENCE</scope>
    <source>
        <strain evidence="8">USDA</strain>
    </source>
</reference>
<dbReference type="AlphaFoldDB" id="E0VBV8"/>
<dbReference type="Gene3D" id="2.60.40.770">
    <property type="match status" value="1"/>
</dbReference>
<dbReference type="InterPro" id="IPR039670">
    <property type="entry name" value="NPC2-like"/>
</dbReference>
<keyword evidence="5" id="KW-1015">Disulfide bond</keyword>
<evidence type="ECO:0000256" key="1">
    <source>
        <dbReference type="ARBA" id="ARBA00004613"/>
    </source>
</evidence>
<dbReference type="InterPro" id="IPR033916">
    <property type="entry name" value="ML_Npc2-like"/>
</dbReference>
<reference evidence="8" key="2">
    <citation type="submission" date="2007-04" db="EMBL/GenBank/DDBJ databases">
        <title>The genome of the human body louse.</title>
        <authorList>
            <consortium name="The Human Body Louse Genome Consortium"/>
            <person name="Kirkness E."/>
            <person name="Walenz B."/>
            <person name="Hass B."/>
            <person name="Bruggner R."/>
            <person name="Strausberg R."/>
        </authorList>
    </citation>
    <scope>NUCLEOTIDE SEQUENCE</scope>
    <source>
        <strain evidence="8">USDA</strain>
    </source>
</reference>
<keyword evidence="4 6" id="KW-0732">Signal</keyword>
<dbReference type="RefSeq" id="XP_002423602.1">
    <property type="nucleotide sequence ID" value="XM_002423557.1"/>
</dbReference>
<feature type="signal peptide" evidence="6">
    <location>
        <begin position="1"/>
        <end position="23"/>
    </location>
</feature>
<dbReference type="FunCoup" id="E0VBV8">
    <property type="interactions" value="119"/>
</dbReference>
<organism>
    <name type="scientific">Pediculus humanus subsp. corporis</name>
    <name type="common">Body louse</name>
    <dbReference type="NCBI Taxonomy" id="121224"/>
    <lineage>
        <taxon>Eukaryota</taxon>
        <taxon>Metazoa</taxon>
        <taxon>Ecdysozoa</taxon>
        <taxon>Arthropoda</taxon>
        <taxon>Hexapoda</taxon>
        <taxon>Insecta</taxon>
        <taxon>Pterygota</taxon>
        <taxon>Neoptera</taxon>
        <taxon>Paraneoptera</taxon>
        <taxon>Psocodea</taxon>
        <taxon>Troctomorpha</taxon>
        <taxon>Phthiraptera</taxon>
        <taxon>Anoplura</taxon>
        <taxon>Pediculidae</taxon>
        <taxon>Pediculus</taxon>
    </lineage>
</organism>
<proteinExistence type="inferred from homology"/>
<dbReference type="EMBL" id="DS235042">
    <property type="protein sequence ID" value="EEB10864.1"/>
    <property type="molecule type" value="Genomic_DNA"/>
</dbReference>
<keyword evidence="3" id="KW-0964">Secreted</keyword>
<gene>
    <name evidence="9" type="primary">8231263</name>
    <name evidence="8" type="ORF">Phum_PHUM074050</name>
</gene>
<evidence type="ECO:0000256" key="4">
    <source>
        <dbReference type="ARBA" id="ARBA00022729"/>
    </source>
</evidence>
<protein>
    <submittedName>
        <fullName evidence="8">Ecdysteroid-regulated 16 kDa protein, putative</fullName>
    </submittedName>
</protein>
<evidence type="ECO:0000313" key="9">
    <source>
        <dbReference type="EnsemblMetazoa" id="PHUM074050-PA"/>
    </source>
</evidence>
<dbReference type="GO" id="GO:0032367">
    <property type="term" value="P:intracellular cholesterol transport"/>
    <property type="evidence" value="ECO:0007669"/>
    <property type="project" value="InterPro"/>
</dbReference>
<dbReference type="FunFam" id="2.60.40.770:FF:000001">
    <property type="entry name" value="NPC intracellular cholesterol transporter 2"/>
    <property type="match status" value="1"/>
</dbReference>
<dbReference type="GeneID" id="8231263"/>
<evidence type="ECO:0000313" key="8">
    <source>
        <dbReference type="EMBL" id="EEB10864.1"/>
    </source>
</evidence>
<dbReference type="HOGENOM" id="CLU_109192_1_1_1"/>
<feature type="domain" description="MD-2-related lipid-recognition" evidence="7">
    <location>
        <begin position="23"/>
        <end position="155"/>
    </location>
</feature>
<dbReference type="GO" id="GO:0005576">
    <property type="term" value="C:extracellular region"/>
    <property type="evidence" value="ECO:0007669"/>
    <property type="project" value="UniProtKB-SubCell"/>
</dbReference>
<evidence type="ECO:0000256" key="2">
    <source>
        <dbReference type="ARBA" id="ARBA00006370"/>
    </source>
</evidence>
<evidence type="ECO:0000256" key="6">
    <source>
        <dbReference type="SAM" id="SignalP"/>
    </source>
</evidence>
<name>E0VBV8_PEDHC</name>
<dbReference type="SUPFAM" id="SSF81296">
    <property type="entry name" value="E set domains"/>
    <property type="match status" value="1"/>
</dbReference>
<dbReference type="KEGG" id="phu:Phum_PHUM074050"/>
<dbReference type="Proteomes" id="UP000009046">
    <property type="component" value="Unassembled WGS sequence"/>
</dbReference>
<dbReference type="STRING" id="121224.E0VBV8"/>
<feature type="chain" id="PRO_5011412337" evidence="6">
    <location>
        <begin position="24"/>
        <end position="159"/>
    </location>
</feature>
<accession>E0VBV8</accession>
<evidence type="ECO:0000259" key="7">
    <source>
        <dbReference type="SMART" id="SM00737"/>
    </source>
</evidence>
<dbReference type="InterPro" id="IPR014756">
    <property type="entry name" value="Ig_E-set"/>
</dbReference>
<dbReference type="eggNOG" id="KOG4063">
    <property type="taxonomic scope" value="Eukaryota"/>
</dbReference>
<dbReference type="OMA" id="EASIMMK"/>
<comment type="similarity">
    <text evidence="2">Belongs to the NPC2 family.</text>
</comment>
<evidence type="ECO:0000256" key="5">
    <source>
        <dbReference type="ARBA" id="ARBA00023157"/>
    </source>
</evidence>
<reference evidence="9" key="3">
    <citation type="submission" date="2021-02" db="UniProtKB">
        <authorList>
            <consortium name="EnsemblMetazoa"/>
        </authorList>
    </citation>
    <scope>IDENTIFICATION</scope>
    <source>
        <strain evidence="9">USDA</strain>
    </source>
</reference>
<sequence>MEVKSVLSVIAIFLFLIIGFGNAEECLRGPALKQNNRVTLSNCEKPPCILKKKTTTTVDLKFTPKQDVNKMTNSVHALILGVPFPFIGVDGENVCDKIYDAKSGDKTSCPLKAGNEYLYKDQFKILDVYPKINVNVHWALKNEKDQDVLCFEVPAKIVR</sequence>
<dbReference type="PANTHER" id="PTHR11306:SF68">
    <property type="entry name" value="NPC INTRACELLULAR CHOLESTEROL TRANSPORTER 2"/>
    <property type="match status" value="1"/>
</dbReference>
<dbReference type="EMBL" id="AAZO01000889">
    <property type="status" value="NOT_ANNOTATED_CDS"/>
    <property type="molecule type" value="Genomic_DNA"/>
</dbReference>
<dbReference type="InterPro" id="IPR003172">
    <property type="entry name" value="ML_dom"/>
</dbReference>
<dbReference type="SMART" id="SM00737">
    <property type="entry name" value="ML"/>
    <property type="match status" value="1"/>
</dbReference>
<comment type="subcellular location">
    <subcellularLocation>
        <location evidence="1">Secreted</location>
    </subcellularLocation>
</comment>
<dbReference type="VEuPathDB" id="VectorBase:PHUM074050"/>